<evidence type="ECO:0000313" key="3">
    <source>
        <dbReference type="Proteomes" id="UP000694559"/>
    </source>
</evidence>
<accession>A0A8C6X468</accession>
<reference evidence="2" key="1">
    <citation type="submission" date="2025-08" db="UniProtKB">
        <authorList>
            <consortium name="Ensembl"/>
        </authorList>
    </citation>
    <scope>IDENTIFICATION</scope>
</reference>
<name>A0A8C6X468_NAJNA</name>
<feature type="region of interest" description="Disordered" evidence="1">
    <location>
        <begin position="189"/>
        <end position="223"/>
    </location>
</feature>
<dbReference type="InterPro" id="IPR028101">
    <property type="entry name" value="DUF4616"/>
</dbReference>
<protein>
    <submittedName>
        <fullName evidence="2">Chromosome 14 open reading frame 93</fullName>
    </submittedName>
</protein>
<reference evidence="2" key="2">
    <citation type="submission" date="2025-09" db="UniProtKB">
        <authorList>
            <consortium name="Ensembl"/>
        </authorList>
    </citation>
    <scope>IDENTIFICATION</scope>
</reference>
<evidence type="ECO:0000313" key="2">
    <source>
        <dbReference type="Ensembl" id="ENSNNAP00000007620.1"/>
    </source>
</evidence>
<dbReference type="Pfam" id="PF15394">
    <property type="entry name" value="DUF4616"/>
    <property type="match status" value="1"/>
</dbReference>
<proteinExistence type="predicted"/>
<evidence type="ECO:0000256" key="1">
    <source>
        <dbReference type="SAM" id="MobiDB-lite"/>
    </source>
</evidence>
<dbReference type="AlphaFoldDB" id="A0A8C6X468"/>
<organism evidence="2 3">
    <name type="scientific">Naja naja</name>
    <name type="common">Indian cobra</name>
    <dbReference type="NCBI Taxonomy" id="35670"/>
    <lineage>
        <taxon>Eukaryota</taxon>
        <taxon>Metazoa</taxon>
        <taxon>Chordata</taxon>
        <taxon>Craniata</taxon>
        <taxon>Vertebrata</taxon>
        <taxon>Euteleostomi</taxon>
        <taxon>Lepidosauria</taxon>
        <taxon>Squamata</taxon>
        <taxon>Bifurcata</taxon>
        <taxon>Unidentata</taxon>
        <taxon>Episquamata</taxon>
        <taxon>Toxicofera</taxon>
        <taxon>Serpentes</taxon>
        <taxon>Colubroidea</taxon>
        <taxon>Elapidae</taxon>
        <taxon>Elapinae</taxon>
        <taxon>Naja</taxon>
    </lineage>
</organism>
<sequence>MSFSATILFSPPHPNEAKCCCCTCKQEPGAPVTAPPPQAPSSPPCTPITITGTGLSVQSSEQLLHIIYQRVEKAVSLAELALSLARANNEALRRLEEDVAALRRDPLMALKASPLQVPEEPENEEELEAEEFGNGVQVVIEELKQLGAASAAVGRPEPLAFSPMPALGGVCTEECPAGDAPMPPVYVSPSSPAPQMAHQPPFQPLEEPLSCPEGSPSSTIHEEPTNVEPHFCVGFAGLPCRSRNLGQKNARRKRDLVLSKLVHNVHNHIANEKRFDGAESIKSSWNISVVKFLLEKLKHELVSNHHNYTDKELKGELSEYRNSLNPFKGLKEKEEKKLRSRRYRVRQLVIPHVLGMSCLVKRRIGVCVLAKKGFFEMTIRALVFPILLLLTRSDAKEFYSPSPPEKKSIPNASCLTFRYLTNSIAICTTQVTRGHRQTSKLPQRLYKRMQTTLPTRKLLWHQRL</sequence>
<dbReference type="PANTHER" id="PTHR14375:SF2">
    <property type="entry name" value="SIMILAR TO RIKEN CDNA 4931414P19"/>
    <property type="match status" value="1"/>
</dbReference>
<dbReference type="Ensembl" id="ENSNNAT00000007991.1">
    <property type="protein sequence ID" value="ENSNNAP00000007620.1"/>
    <property type="gene ID" value="ENSNNAG00000005047.1"/>
</dbReference>
<keyword evidence="3" id="KW-1185">Reference proteome</keyword>
<dbReference type="PANTHER" id="PTHR14375">
    <property type="entry name" value="SIMILAR TO RIKEN CDNA 4931414P19"/>
    <property type="match status" value="1"/>
</dbReference>
<dbReference type="Proteomes" id="UP000694559">
    <property type="component" value="Unplaced"/>
</dbReference>
<dbReference type="GeneTree" id="ENSGT00390000012708"/>
<gene>
    <name evidence="2" type="primary">C14orf93</name>
</gene>
<dbReference type="OrthoDB" id="9426338at2759"/>